<reference evidence="2 3" key="1">
    <citation type="submission" date="2022-12" db="EMBL/GenBank/DDBJ databases">
        <title>Metagenome assembled genome from gulf of manar.</title>
        <authorList>
            <person name="Kohli P."/>
            <person name="Pk S."/>
            <person name="Venkata Ramana C."/>
            <person name="Sasikala C."/>
        </authorList>
    </citation>
    <scope>NUCLEOTIDE SEQUENCE [LARGE SCALE GENOMIC DNA]</scope>
    <source>
        <strain evidence="2">JB008</strain>
    </source>
</reference>
<dbReference type="AlphaFoldDB" id="A0AAJ1IGM7"/>
<organism evidence="2 3">
    <name type="scientific">Candidatus Thalassospirochaeta sargassi</name>
    <dbReference type="NCBI Taxonomy" id="3119039"/>
    <lineage>
        <taxon>Bacteria</taxon>
        <taxon>Pseudomonadati</taxon>
        <taxon>Spirochaetota</taxon>
        <taxon>Spirochaetia</taxon>
        <taxon>Spirochaetales</taxon>
        <taxon>Spirochaetaceae</taxon>
        <taxon>Candidatus Thalassospirochaeta</taxon>
    </lineage>
</organism>
<evidence type="ECO:0000256" key="1">
    <source>
        <dbReference type="SAM" id="MobiDB-lite"/>
    </source>
</evidence>
<feature type="region of interest" description="Disordered" evidence="1">
    <location>
        <begin position="59"/>
        <end position="81"/>
    </location>
</feature>
<name>A0AAJ1IGM7_9SPIO</name>
<gene>
    <name evidence="2" type="ORF">PQJ61_12480</name>
</gene>
<evidence type="ECO:0000313" key="2">
    <source>
        <dbReference type="EMBL" id="MDC7227573.1"/>
    </source>
</evidence>
<comment type="caution">
    <text evidence="2">The sequence shown here is derived from an EMBL/GenBank/DDBJ whole genome shotgun (WGS) entry which is preliminary data.</text>
</comment>
<protein>
    <submittedName>
        <fullName evidence="2">Uncharacterized protein</fullName>
    </submittedName>
</protein>
<proteinExistence type="predicted"/>
<dbReference type="Proteomes" id="UP001221217">
    <property type="component" value="Unassembled WGS sequence"/>
</dbReference>
<evidence type="ECO:0000313" key="3">
    <source>
        <dbReference type="Proteomes" id="UP001221217"/>
    </source>
</evidence>
<dbReference type="EMBL" id="JAQQAL010000028">
    <property type="protein sequence ID" value="MDC7227573.1"/>
    <property type="molecule type" value="Genomic_DNA"/>
</dbReference>
<accession>A0AAJ1IGM7</accession>
<sequence>MDKSLEARRVFTAANKRMLEALQSAAEEGNTALLEQINIVMPVSAYERLIDSGLYESVRRKGNDRRSVERRSNDRRKSGKR</sequence>